<evidence type="ECO:0000256" key="8">
    <source>
        <dbReference type="ARBA" id="ARBA00023235"/>
    </source>
</evidence>
<evidence type="ECO:0000256" key="5">
    <source>
        <dbReference type="ARBA" id="ARBA00022490"/>
    </source>
</evidence>
<dbReference type="UniPathway" id="UPA00041">
    <property type="reaction ID" value="UER00436"/>
</dbReference>
<dbReference type="GO" id="GO:0005737">
    <property type="term" value="C:cytoplasm"/>
    <property type="evidence" value="ECO:0007669"/>
    <property type="project" value="UniProtKB-SubCell"/>
</dbReference>
<dbReference type="InterPro" id="IPR046348">
    <property type="entry name" value="SIS_dom_sf"/>
</dbReference>
<keyword evidence="5 10" id="KW-0963">Cytoplasm</keyword>
<dbReference type="GO" id="GO:0005975">
    <property type="term" value="P:carbohydrate metabolic process"/>
    <property type="evidence" value="ECO:0007669"/>
    <property type="project" value="UniProtKB-UniRule"/>
</dbReference>
<dbReference type="InterPro" id="IPR001347">
    <property type="entry name" value="SIS_dom"/>
</dbReference>
<comment type="function">
    <text evidence="2 10">Catalyzes the isomerization of sedoheptulose 7-phosphate in D-glycero-D-manno-heptose 7-phosphate.</text>
</comment>
<feature type="binding site" evidence="10">
    <location>
        <position position="166"/>
    </location>
    <ligand>
        <name>Zn(2+)</name>
        <dbReference type="ChEBI" id="CHEBI:29105"/>
    </ligand>
</feature>
<dbReference type="HAMAP" id="MF_00067">
    <property type="entry name" value="GmhA"/>
    <property type="match status" value="1"/>
</dbReference>
<dbReference type="RefSeq" id="WP_046508443.1">
    <property type="nucleotide sequence ID" value="NZ_LANI01000021.1"/>
</dbReference>
<reference evidence="12 13" key="1">
    <citation type="submission" date="2015-03" db="EMBL/GenBank/DDBJ databases">
        <title>Genome sequence of Kiloniella sp. P1-1, isolated from the gut microflora of Pacific white shrimp, Penaeus vannamei.</title>
        <authorList>
            <person name="Shao Z."/>
            <person name="Wang L."/>
            <person name="Li X."/>
        </authorList>
    </citation>
    <scope>NUCLEOTIDE SEQUENCE [LARGE SCALE GENOMIC DNA]</scope>
    <source>
        <strain evidence="12 13">P1-1</strain>
    </source>
</reference>
<feature type="domain" description="SIS" evidence="11">
    <location>
        <begin position="31"/>
        <end position="187"/>
    </location>
</feature>
<dbReference type="InterPro" id="IPR004515">
    <property type="entry name" value="Phosphoheptose_Isoase"/>
</dbReference>
<organism evidence="12 13">
    <name type="scientific">Kiloniella litopenaei</name>
    <dbReference type="NCBI Taxonomy" id="1549748"/>
    <lineage>
        <taxon>Bacteria</taxon>
        <taxon>Pseudomonadati</taxon>
        <taxon>Pseudomonadota</taxon>
        <taxon>Alphaproteobacteria</taxon>
        <taxon>Rhodospirillales</taxon>
        <taxon>Kiloniellaceae</taxon>
        <taxon>Kiloniella</taxon>
    </lineage>
</organism>
<feature type="binding site" evidence="10">
    <location>
        <position position="59"/>
    </location>
    <ligand>
        <name>Zn(2+)</name>
        <dbReference type="ChEBI" id="CHEBI:29105"/>
    </ligand>
</feature>
<keyword evidence="7 10" id="KW-0862">Zinc</keyword>
<feature type="binding site" evidence="10">
    <location>
        <begin position="46"/>
        <end position="48"/>
    </location>
    <ligand>
        <name>substrate</name>
    </ligand>
</feature>
<comment type="catalytic activity">
    <reaction evidence="1 10">
        <text>2 D-sedoheptulose 7-phosphate = D-glycero-alpha-D-manno-heptose 7-phosphate + D-glycero-beta-D-manno-heptose 7-phosphate</text>
        <dbReference type="Rhea" id="RHEA:27489"/>
        <dbReference type="ChEBI" id="CHEBI:57483"/>
        <dbReference type="ChEBI" id="CHEBI:60203"/>
        <dbReference type="ChEBI" id="CHEBI:60204"/>
        <dbReference type="EC" id="5.3.1.28"/>
    </reaction>
</comment>
<sequence>MSFQNYCQTVVKNFEALSVLGDVMDEAADIWVQALKRGNKIIFCGNGGSASDSQHLAAELVGRYIIERDSLPSIALTVDTSALTAIANDYGYEQVFARQLSGLGKEGDVFVGITTSGNSGNIIAAVDVAKKMGITVMGLTGQDGGKLAELCDLCIKVPSDTTNHIQEMHIAVGHYICGVTEIRLRDEQ</sequence>
<evidence type="ECO:0000256" key="10">
    <source>
        <dbReference type="HAMAP-Rule" id="MF_00067"/>
    </source>
</evidence>
<evidence type="ECO:0000256" key="1">
    <source>
        <dbReference type="ARBA" id="ARBA00000348"/>
    </source>
</evidence>
<dbReference type="CDD" id="cd05006">
    <property type="entry name" value="SIS_GmhA"/>
    <property type="match status" value="1"/>
</dbReference>
<name>A0A0M2R2N9_9PROT</name>
<evidence type="ECO:0000256" key="4">
    <source>
        <dbReference type="ARBA" id="ARBA00009894"/>
    </source>
</evidence>
<evidence type="ECO:0000256" key="2">
    <source>
        <dbReference type="ARBA" id="ARBA00003172"/>
    </source>
</evidence>
<feature type="binding site" evidence="10">
    <location>
        <begin position="114"/>
        <end position="116"/>
    </location>
    <ligand>
        <name>substrate</name>
    </ligand>
</feature>
<gene>
    <name evidence="10" type="primary">gmhA</name>
    <name evidence="12" type="ORF">WH95_14265</name>
</gene>
<accession>A0A0M2R2N9</accession>
<dbReference type="PANTHER" id="PTHR30390:SF6">
    <property type="entry name" value="DNAA INITIATOR-ASSOCIATING PROTEIN DIAA"/>
    <property type="match status" value="1"/>
</dbReference>
<dbReference type="PATRIC" id="fig|1549748.8.peg.1596"/>
<evidence type="ECO:0000313" key="13">
    <source>
        <dbReference type="Proteomes" id="UP000034491"/>
    </source>
</evidence>
<dbReference type="STRING" id="1549748.WH95_14265"/>
<dbReference type="EC" id="5.3.1.28" evidence="10"/>
<comment type="caution">
    <text evidence="12">The sequence shown here is derived from an EMBL/GenBank/DDBJ whole genome shotgun (WGS) entry which is preliminary data.</text>
</comment>
<comment type="subunit">
    <text evidence="10">Homotetramer.</text>
</comment>
<dbReference type="EMBL" id="LANI01000021">
    <property type="protein sequence ID" value="KKJ76152.1"/>
    <property type="molecule type" value="Genomic_DNA"/>
</dbReference>
<dbReference type="InterPro" id="IPR035461">
    <property type="entry name" value="GmhA/DiaA"/>
</dbReference>
<keyword evidence="8 10" id="KW-0413">Isomerase</keyword>
<dbReference type="Proteomes" id="UP000034491">
    <property type="component" value="Unassembled WGS sequence"/>
</dbReference>
<evidence type="ECO:0000259" key="11">
    <source>
        <dbReference type="PROSITE" id="PS51464"/>
    </source>
</evidence>
<evidence type="ECO:0000256" key="7">
    <source>
        <dbReference type="ARBA" id="ARBA00022833"/>
    </source>
</evidence>
<dbReference type="InterPro" id="IPR050099">
    <property type="entry name" value="SIS_GmhA/DiaA_subfam"/>
</dbReference>
<evidence type="ECO:0000256" key="9">
    <source>
        <dbReference type="ARBA" id="ARBA00023277"/>
    </source>
</evidence>
<feature type="binding site" evidence="10">
    <location>
        <position position="119"/>
    </location>
    <ligand>
        <name>substrate</name>
    </ligand>
</feature>
<dbReference type="Pfam" id="PF13580">
    <property type="entry name" value="SIS_2"/>
    <property type="match status" value="1"/>
</dbReference>
<feature type="binding site" evidence="10">
    <location>
        <position position="174"/>
    </location>
    <ligand>
        <name>Zn(2+)</name>
        <dbReference type="ChEBI" id="CHEBI:29105"/>
    </ligand>
</feature>
<feature type="binding site" evidence="10">
    <location>
        <position position="59"/>
    </location>
    <ligand>
        <name>substrate</name>
    </ligand>
</feature>
<feature type="binding site" evidence="10">
    <location>
        <position position="55"/>
    </location>
    <ligand>
        <name>Zn(2+)</name>
        <dbReference type="ChEBI" id="CHEBI:29105"/>
    </ligand>
</feature>
<feature type="binding site" evidence="10">
    <location>
        <position position="166"/>
    </location>
    <ligand>
        <name>substrate</name>
    </ligand>
</feature>
<dbReference type="PANTHER" id="PTHR30390">
    <property type="entry name" value="SEDOHEPTULOSE 7-PHOSPHATE ISOMERASE / DNAA INITIATOR-ASSOCIATING FACTOR FOR REPLICATION INITIATION"/>
    <property type="match status" value="1"/>
</dbReference>
<keyword evidence="6 10" id="KW-0479">Metal-binding</keyword>
<dbReference type="GO" id="GO:2001061">
    <property type="term" value="P:D-glycero-D-manno-heptose 7-phosphate biosynthetic process"/>
    <property type="evidence" value="ECO:0007669"/>
    <property type="project" value="UniProtKB-UniPathway"/>
</dbReference>
<dbReference type="AlphaFoldDB" id="A0A0M2R2N9"/>
<dbReference type="OrthoDB" id="9810929at2"/>
<comment type="subcellular location">
    <subcellularLocation>
        <location evidence="3 10">Cytoplasm</location>
    </subcellularLocation>
</comment>
<comment type="cofactor">
    <cofactor evidence="10">
        <name>Zn(2+)</name>
        <dbReference type="ChEBI" id="CHEBI:29105"/>
    </cofactor>
    <text evidence="10">Binds 1 zinc ion per subunit.</text>
</comment>
<feature type="binding site" evidence="10">
    <location>
        <begin position="88"/>
        <end position="89"/>
    </location>
    <ligand>
        <name>substrate</name>
    </ligand>
</feature>
<protein>
    <recommendedName>
        <fullName evidence="10">Phosphoheptose isomerase</fullName>
        <ecNumber evidence="10">5.3.1.28</ecNumber>
    </recommendedName>
    <alternativeName>
        <fullName evidence="10">Sedoheptulose 7-phosphate isomerase</fullName>
    </alternativeName>
</protein>
<evidence type="ECO:0000256" key="3">
    <source>
        <dbReference type="ARBA" id="ARBA00004496"/>
    </source>
</evidence>
<comment type="pathway">
    <text evidence="10">Carbohydrate biosynthesis; D-glycero-D-manno-heptose 7-phosphate biosynthesis; D-glycero-alpha-D-manno-heptose 7-phosphate and D-glycero-beta-D-manno-heptose 7-phosphate from sedoheptulose 7-phosphate: step 1/1.</text>
</comment>
<proteinExistence type="inferred from homology"/>
<keyword evidence="9 10" id="KW-0119">Carbohydrate metabolism</keyword>
<dbReference type="GO" id="GO:0008270">
    <property type="term" value="F:zinc ion binding"/>
    <property type="evidence" value="ECO:0007669"/>
    <property type="project" value="UniProtKB-UniRule"/>
</dbReference>
<comment type="similarity">
    <text evidence="4 10">Belongs to the SIS family. GmhA subfamily.</text>
</comment>
<dbReference type="GO" id="GO:0008968">
    <property type="term" value="F:D-sedoheptulose 7-phosphate isomerase activity"/>
    <property type="evidence" value="ECO:0007669"/>
    <property type="project" value="UniProtKB-UniRule"/>
</dbReference>
<evidence type="ECO:0000256" key="6">
    <source>
        <dbReference type="ARBA" id="ARBA00022723"/>
    </source>
</evidence>
<evidence type="ECO:0000313" key="12">
    <source>
        <dbReference type="EMBL" id="KKJ76152.1"/>
    </source>
</evidence>
<dbReference type="GO" id="GO:0097367">
    <property type="term" value="F:carbohydrate derivative binding"/>
    <property type="evidence" value="ECO:0007669"/>
    <property type="project" value="InterPro"/>
</dbReference>
<keyword evidence="13" id="KW-1185">Reference proteome</keyword>
<comment type="miscellaneous">
    <text evidence="10">The reaction produces a racemic mixture of D-glycero-alpha-D-manno-heptose 7-phosphate and D-glycero-beta-D-manno-heptose 7-phosphate.</text>
</comment>
<dbReference type="SUPFAM" id="SSF53697">
    <property type="entry name" value="SIS domain"/>
    <property type="match status" value="1"/>
</dbReference>
<dbReference type="PROSITE" id="PS51464">
    <property type="entry name" value="SIS"/>
    <property type="match status" value="1"/>
</dbReference>
<dbReference type="Gene3D" id="3.40.50.10490">
    <property type="entry name" value="Glucose-6-phosphate isomerase like protein, domain 1"/>
    <property type="match status" value="1"/>
</dbReference>